<dbReference type="PANTHER" id="PTHR43128">
    <property type="entry name" value="L-2-HYDROXYCARBOXYLATE DEHYDROGENASE (NAD(P)(+))"/>
    <property type="match status" value="1"/>
</dbReference>
<dbReference type="PANTHER" id="PTHR43128:SF16">
    <property type="entry name" value="L-LACTATE DEHYDROGENASE"/>
    <property type="match status" value="1"/>
</dbReference>
<sequence length="321" mass="35108">MNQNQWKARKVVIVGAGAVGATFAYALAQSGVADEIALIDFNQDLVKGQVLDLAHGLPFFPPLHIHVGSSADYRDASVIVITAGAKQQPGETRLDLLKRNAGIMKNIAREIAVQESEAVVIVTSNPVDILTYTVLQELGWKAGRVIGSGTVLDSARFRYLLGQHCGVDVHNVHAYILGEHGDSEFAAWSMTHLAGNEIDRYCAICRKCNNWQAVREEIVNEVKKSAYHIIDYKGSTYFAIGLALVRIVTAILRNQRSVLTVSTFLEGQYGVRDVCLSIPCIVAQSGVEKIVEGNLREEEMQALSRSASVLRNTLDAMSKEN</sequence>
<dbReference type="InterPro" id="IPR001557">
    <property type="entry name" value="L-lactate/malate_DH"/>
</dbReference>
<dbReference type="NCBIfam" id="NF000824">
    <property type="entry name" value="PRK00066.1"/>
    <property type="match status" value="1"/>
</dbReference>
<feature type="binding site" evidence="7">
    <location>
        <position position="93"/>
    </location>
    <ligand>
        <name>substrate</name>
    </ligand>
</feature>
<accession>A0A498R300</accession>
<protein>
    <recommendedName>
        <fullName evidence="3 7">L-lactate dehydrogenase</fullName>
        <shortName evidence="7">L-LDH</shortName>
        <ecNumber evidence="3 7">1.1.1.27</ecNumber>
    </recommendedName>
</protein>
<feature type="binding site" evidence="7">
    <location>
        <position position="19"/>
    </location>
    <ligand>
        <name>NAD(+)</name>
        <dbReference type="ChEBI" id="CHEBI:57540"/>
    </ligand>
</feature>
<comment type="function">
    <text evidence="7">Catalyzes the conversion of lactate to pyruvate.</text>
</comment>
<dbReference type="InterPro" id="IPR022383">
    <property type="entry name" value="Lactate/malate_DH_C"/>
</dbReference>
<organism evidence="13 14">
    <name type="scientific">Lucifera butyrica</name>
    <dbReference type="NCBI Taxonomy" id="1351585"/>
    <lineage>
        <taxon>Bacteria</taxon>
        <taxon>Bacillati</taxon>
        <taxon>Bacillota</taxon>
        <taxon>Negativicutes</taxon>
        <taxon>Veillonellales</taxon>
        <taxon>Veillonellaceae</taxon>
        <taxon>Lucifera</taxon>
    </lineage>
</organism>
<evidence type="ECO:0000256" key="10">
    <source>
        <dbReference type="SAM" id="SignalP"/>
    </source>
</evidence>
<feature type="binding site" evidence="7">
    <location>
        <begin position="84"/>
        <end position="85"/>
    </location>
    <ligand>
        <name>NAD(+)</name>
        <dbReference type="ChEBI" id="CHEBI:57540"/>
    </ligand>
</feature>
<reference evidence="13 14" key="1">
    <citation type="submission" date="2018-06" db="EMBL/GenBank/DDBJ databases">
        <authorList>
            <person name="Strepis N."/>
        </authorList>
    </citation>
    <scope>NUCLEOTIDE SEQUENCE [LARGE SCALE GENOMIC DNA]</scope>
    <source>
        <strain evidence="13">LUCI</strain>
    </source>
</reference>
<feature type="chain" id="PRO_5039238165" description="L-lactate dehydrogenase" evidence="10">
    <location>
        <begin position="27"/>
        <end position="321"/>
    </location>
</feature>
<dbReference type="SUPFAM" id="SSF51735">
    <property type="entry name" value="NAD(P)-binding Rossmann-fold domains"/>
    <property type="match status" value="1"/>
</dbReference>
<comment type="subcellular location">
    <subcellularLocation>
        <location evidence="7">Cytoplasm</location>
    </subcellularLocation>
</comment>
<dbReference type="CDD" id="cd05292">
    <property type="entry name" value="LDH_2"/>
    <property type="match status" value="1"/>
</dbReference>
<feature type="binding site" evidence="7 9">
    <location>
        <position position="40"/>
    </location>
    <ligand>
        <name>NAD(+)</name>
        <dbReference type="ChEBI" id="CHEBI:57540"/>
    </ligand>
</feature>
<keyword evidence="5 7" id="KW-0520">NAD</keyword>
<evidence type="ECO:0000256" key="1">
    <source>
        <dbReference type="ARBA" id="ARBA00004843"/>
    </source>
</evidence>
<dbReference type="EMBL" id="UPPP01000053">
    <property type="protein sequence ID" value="VBB05150.1"/>
    <property type="molecule type" value="Genomic_DNA"/>
</dbReference>
<feature type="binding site" evidence="7">
    <location>
        <position position="87"/>
    </location>
    <ligand>
        <name>substrate</name>
    </ligand>
</feature>
<comment type="similarity">
    <text evidence="2 7">Belongs to the LDH/MDH superfamily. LDH family.</text>
</comment>
<keyword evidence="7" id="KW-0597">Phosphoprotein</keyword>
<keyword evidence="4 7" id="KW-0560">Oxidoreductase</keyword>
<feature type="binding site" evidence="7">
    <location>
        <begin position="153"/>
        <end position="156"/>
    </location>
    <ligand>
        <name>substrate</name>
    </ligand>
</feature>
<evidence type="ECO:0000259" key="12">
    <source>
        <dbReference type="Pfam" id="PF02866"/>
    </source>
</evidence>
<feature type="modified residue" description="Phosphotyrosine" evidence="7">
    <location>
        <position position="227"/>
    </location>
</feature>
<dbReference type="InterPro" id="IPR001236">
    <property type="entry name" value="Lactate/malate_DH_N"/>
</dbReference>
<dbReference type="Pfam" id="PF02866">
    <property type="entry name" value="Ldh_1_C"/>
    <property type="match status" value="1"/>
</dbReference>
<keyword evidence="14" id="KW-1185">Reference proteome</keyword>
<feature type="binding site" evidence="9">
    <location>
        <position position="100"/>
    </location>
    <ligand>
        <name>NAD(+)</name>
        <dbReference type="ChEBI" id="CHEBI:57540"/>
    </ligand>
</feature>
<evidence type="ECO:0000256" key="8">
    <source>
        <dbReference type="PIRSR" id="PIRSR000102-1"/>
    </source>
</evidence>
<dbReference type="Pfam" id="PF00056">
    <property type="entry name" value="Ldh_1_N"/>
    <property type="match status" value="1"/>
</dbReference>
<dbReference type="InterPro" id="IPR011304">
    <property type="entry name" value="L-lactate_DH"/>
</dbReference>
<keyword evidence="10" id="KW-0732">Signal</keyword>
<dbReference type="Proteomes" id="UP000277811">
    <property type="component" value="Unassembled WGS sequence"/>
</dbReference>
<dbReference type="Gene3D" id="3.40.50.720">
    <property type="entry name" value="NAD(P)-binding Rossmann-like Domain"/>
    <property type="match status" value="1"/>
</dbReference>
<evidence type="ECO:0000313" key="14">
    <source>
        <dbReference type="Proteomes" id="UP000277811"/>
    </source>
</evidence>
<evidence type="ECO:0000256" key="9">
    <source>
        <dbReference type="PIRSR" id="PIRSR000102-3"/>
    </source>
</evidence>
<dbReference type="HAMAP" id="MF_00488">
    <property type="entry name" value="Lactate_dehydrog"/>
    <property type="match status" value="1"/>
</dbReference>
<dbReference type="PRINTS" id="PR00086">
    <property type="entry name" value="LLDHDRGNASE"/>
</dbReference>
<dbReference type="PROSITE" id="PS00064">
    <property type="entry name" value="L_LDH"/>
    <property type="match status" value="1"/>
</dbReference>
<dbReference type="GO" id="GO:0005737">
    <property type="term" value="C:cytoplasm"/>
    <property type="evidence" value="ECO:0007669"/>
    <property type="project" value="UniProtKB-SubCell"/>
</dbReference>
<dbReference type="GO" id="GO:0006089">
    <property type="term" value="P:lactate metabolic process"/>
    <property type="evidence" value="ECO:0007669"/>
    <property type="project" value="TreeGrafter"/>
</dbReference>
<evidence type="ECO:0000256" key="7">
    <source>
        <dbReference type="HAMAP-Rule" id="MF_00488"/>
    </source>
</evidence>
<evidence type="ECO:0000256" key="5">
    <source>
        <dbReference type="ARBA" id="ARBA00023027"/>
    </source>
</evidence>
<dbReference type="UniPathway" id="UPA00554">
    <property type="reaction ID" value="UER00611"/>
</dbReference>
<dbReference type="OrthoDB" id="9802969at2"/>
<dbReference type="InterPro" id="IPR015955">
    <property type="entry name" value="Lactate_DH/Glyco_Ohase_4_C"/>
</dbReference>
<proteinExistence type="inferred from homology"/>
<feature type="binding site" evidence="7">
    <location>
        <position position="236"/>
    </location>
    <ligand>
        <name>substrate</name>
    </ligand>
</feature>
<comment type="subunit">
    <text evidence="7">Homotetramer.</text>
</comment>
<evidence type="ECO:0000256" key="6">
    <source>
        <dbReference type="ARBA" id="ARBA00049258"/>
    </source>
</evidence>
<dbReference type="AlphaFoldDB" id="A0A498R300"/>
<keyword evidence="7" id="KW-0021">Allosteric enzyme</keyword>
<comment type="pathway">
    <text evidence="1 7">Fermentation; pyruvate fermentation to lactate; (S)-lactate from pyruvate: step 1/1.</text>
</comment>
<dbReference type="SUPFAM" id="SSF56327">
    <property type="entry name" value="LDH C-terminal domain-like"/>
    <property type="match status" value="1"/>
</dbReference>
<evidence type="ECO:0000256" key="4">
    <source>
        <dbReference type="ARBA" id="ARBA00023002"/>
    </source>
</evidence>
<dbReference type="PIRSF" id="PIRSF000102">
    <property type="entry name" value="Lac_mal_DH"/>
    <property type="match status" value="1"/>
</dbReference>
<feature type="domain" description="Lactate/malate dehydrogenase N-terminal" evidence="11">
    <location>
        <begin position="10"/>
        <end position="147"/>
    </location>
</feature>
<feature type="signal peptide" evidence="10">
    <location>
        <begin position="1"/>
        <end position="26"/>
    </location>
</feature>
<keyword evidence="7" id="KW-0963">Cytoplasm</keyword>
<feature type="binding site" evidence="7">
    <location>
        <position position="148"/>
    </location>
    <ligand>
        <name>NAD(+)</name>
        <dbReference type="ChEBI" id="CHEBI:57540"/>
    </ligand>
</feature>
<dbReference type="NCBIfam" id="NF004863">
    <property type="entry name" value="PRK06223.1"/>
    <property type="match status" value="1"/>
</dbReference>
<dbReference type="EC" id="1.1.1.27" evidence="3 7"/>
<feature type="binding site" evidence="9">
    <location>
        <begin position="15"/>
        <end position="20"/>
    </location>
    <ligand>
        <name>NAD(+)</name>
        <dbReference type="ChEBI" id="CHEBI:57540"/>
    </ligand>
</feature>
<comment type="caution">
    <text evidence="7">Lacks conserved residue(s) required for the propagation of feature annotation.</text>
</comment>
<gene>
    <name evidence="7" type="primary">ldh</name>
    <name evidence="13" type="ORF">LUCI_0357</name>
</gene>
<feature type="binding site" evidence="7">
    <location>
        <begin position="125"/>
        <end position="128"/>
    </location>
    <ligand>
        <name>substrate</name>
    </ligand>
</feature>
<dbReference type="RefSeq" id="WP_122626156.1">
    <property type="nucleotide sequence ID" value="NZ_UPPP01000053.1"/>
</dbReference>
<evidence type="ECO:0000313" key="13">
    <source>
        <dbReference type="EMBL" id="VBB05150.1"/>
    </source>
</evidence>
<feature type="domain" description="Lactate/malate dehydrogenase C-terminal" evidence="12">
    <location>
        <begin position="150"/>
        <end position="318"/>
    </location>
</feature>
<dbReference type="Gene3D" id="3.90.110.10">
    <property type="entry name" value="Lactate dehydrogenase/glycoside hydrolase, family 4, C-terminal"/>
    <property type="match status" value="1"/>
</dbReference>
<dbReference type="GO" id="GO:0006096">
    <property type="term" value="P:glycolytic process"/>
    <property type="evidence" value="ECO:0007669"/>
    <property type="project" value="UniProtKB-UniRule"/>
</dbReference>
<dbReference type="InterPro" id="IPR036291">
    <property type="entry name" value="NAD(P)-bd_dom_sf"/>
</dbReference>
<evidence type="ECO:0000256" key="2">
    <source>
        <dbReference type="ARBA" id="ARBA00006054"/>
    </source>
</evidence>
<evidence type="ECO:0000259" key="11">
    <source>
        <dbReference type="Pfam" id="PF00056"/>
    </source>
</evidence>
<feature type="active site" description="Proton acceptor" evidence="7 8">
    <location>
        <position position="180"/>
    </location>
</feature>
<comment type="activity regulation">
    <text evidence="7">Allosterically activated by fructose 1,6-bisphosphate (FBP).</text>
</comment>
<evidence type="ECO:0000256" key="3">
    <source>
        <dbReference type="ARBA" id="ARBA00012967"/>
    </source>
</evidence>
<dbReference type="NCBIfam" id="TIGR01771">
    <property type="entry name" value="L-LDH-NAD"/>
    <property type="match status" value="1"/>
</dbReference>
<feature type="binding site" evidence="7">
    <location>
        <position position="173"/>
    </location>
    <ligand>
        <name>beta-D-fructose 1,6-bisphosphate</name>
        <dbReference type="ChEBI" id="CHEBI:32966"/>
        <note>allosteric activator</note>
    </ligand>
</feature>
<dbReference type="GO" id="GO:0004459">
    <property type="term" value="F:L-lactate dehydrogenase (NAD+) activity"/>
    <property type="evidence" value="ECO:0007669"/>
    <property type="project" value="UniProtKB-UniRule"/>
</dbReference>
<comment type="catalytic activity">
    <reaction evidence="6 7">
        <text>(S)-lactate + NAD(+) = pyruvate + NADH + H(+)</text>
        <dbReference type="Rhea" id="RHEA:23444"/>
        <dbReference type="ChEBI" id="CHEBI:15361"/>
        <dbReference type="ChEBI" id="CHEBI:15378"/>
        <dbReference type="ChEBI" id="CHEBI:16651"/>
        <dbReference type="ChEBI" id="CHEBI:57540"/>
        <dbReference type="ChEBI" id="CHEBI:57945"/>
        <dbReference type="EC" id="1.1.1.27"/>
    </reaction>
</comment>
<name>A0A498R300_9FIRM</name>
<dbReference type="InterPro" id="IPR018177">
    <property type="entry name" value="L-lactate_DH_AS"/>
</dbReference>
<feature type="binding site" evidence="7">
    <location>
        <position position="158"/>
    </location>
    <ligand>
        <name>beta-D-fructose 1,6-bisphosphate</name>
        <dbReference type="ChEBI" id="CHEBI:32966"/>
        <note>allosteric activator</note>
    </ligand>
</feature>